<comment type="caution">
    <text evidence="1">The sequence shown here is derived from an EMBL/GenBank/DDBJ whole genome shotgun (WGS) entry which is preliminary data.</text>
</comment>
<gene>
    <name evidence="1" type="ORF">NVV43_25365</name>
</gene>
<name>A0AAW5MWB3_9ESCH</name>
<dbReference type="EMBL" id="JANPXH010000490">
    <property type="protein sequence ID" value="MCR6678835.1"/>
    <property type="molecule type" value="Genomic_DNA"/>
</dbReference>
<evidence type="ECO:0000313" key="1">
    <source>
        <dbReference type="EMBL" id="MCR6678835.1"/>
    </source>
</evidence>
<dbReference type="Proteomes" id="UP001206878">
    <property type="component" value="Unassembled WGS sequence"/>
</dbReference>
<organism evidence="1 2">
    <name type="scientific">Escherichia marmotae</name>
    <dbReference type="NCBI Taxonomy" id="1499973"/>
    <lineage>
        <taxon>Bacteria</taxon>
        <taxon>Pseudomonadati</taxon>
        <taxon>Pseudomonadota</taxon>
        <taxon>Gammaproteobacteria</taxon>
        <taxon>Enterobacterales</taxon>
        <taxon>Enterobacteriaceae</taxon>
        <taxon>Escherichia</taxon>
    </lineage>
</organism>
<dbReference type="AlphaFoldDB" id="A0AAW5MWB3"/>
<protein>
    <submittedName>
        <fullName evidence="1">Uncharacterized protein</fullName>
    </submittedName>
</protein>
<evidence type="ECO:0000313" key="2">
    <source>
        <dbReference type="Proteomes" id="UP001206878"/>
    </source>
</evidence>
<feature type="non-terminal residue" evidence="1">
    <location>
        <position position="1"/>
    </location>
</feature>
<sequence length="83" mass="8460">LTLIAPGDLAELSGTVRPALAGTTVQIERLTGQSWRVVGRATIDAAGAFTAQVDVTPGSYRARIPAPGRGLVSGTSSTLVVNQ</sequence>
<proteinExistence type="predicted"/>
<reference evidence="1" key="1">
    <citation type="submission" date="2022-07" db="EMBL/GenBank/DDBJ databases">
        <title>Diversity of ethanolamine utilization by human commensal Escherichia coli.</title>
        <authorList>
            <person name="Jubelin G."/>
        </authorList>
    </citation>
    <scope>NUCLEOTIDE SEQUENCE</scope>
    <source>
        <strain evidence="1">S1</strain>
    </source>
</reference>
<accession>A0AAW5MWB3</accession>